<evidence type="ECO:0000313" key="2">
    <source>
        <dbReference type="EMBL" id="GIO33409.1"/>
    </source>
</evidence>
<dbReference type="PANTHER" id="PTHR46246">
    <property type="entry name" value="GUANOSINE-3',5'-BIS(DIPHOSPHATE) 3'-PYROPHOSPHOHYDROLASE MESH1"/>
    <property type="match status" value="1"/>
</dbReference>
<gene>
    <name evidence="2" type="ORF">J2TS6_45500</name>
</gene>
<organism evidence="2 3">
    <name type="scientific">Paenibacillus albilobatus</name>
    <dbReference type="NCBI Taxonomy" id="2716884"/>
    <lineage>
        <taxon>Bacteria</taxon>
        <taxon>Bacillati</taxon>
        <taxon>Bacillota</taxon>
        <taxon>Bacilli</taxon>
        <taxon>Bacillales</taxon>
        <taxon>Paenibacillaceae</taxon>
        <taxon>Paenibacillus</taxon>
    </lineage>
</organism>
<reference evidence="2" key="1">
    <citation type="submission" date="2021-03" db="EMBL/GenBank/DDBJ databases">
        <title>Antimicrobial resistance genes in bacteria isolated from Japanese honey, and their potential for conferring macrolide and lincosamide resistance in the American foulbrood pathogen Paenibacillus larvae.</title>
        <authorList>
            <person name="Okamoto M."/>
            <person name="Kumagai M."/>
            <person name="Kanamori H."/>
            <person name="Takamatsu D."/>
        </authorList>
    </citation>
    <scope>NUCLEOTIDE SEQUENCE</scope>
    <source>
        <strain evidence="2">J2TS6</strain>
    </source>
</reference>
<dbReference type="Proteomes" id="UP000679779">
    <property type="component" value="Unassembled WGS sequence"/>
</dbReference>
<keyword evidence="3" id="KW-1185">Reference proteome</keyword>
<protein>
    <recommendedName>
        <fullName evidence="1">HD/PDEase domain-containing protein</fullName>
    </recommendedName>
</protein>
<dbReference type="RefSeq" id="WP_160043565.1">
    <property type="nucleotide sequence ID" value="NZ_BORQ01000006.1"/>
</dbReference>
<dbReference type="EMBL" id="BORQ01000006">
    <property type="protein sequence ID" value="GIO33409.1"/>
    <property type="molecule type" value="Genomic_DNA"/>
</dbReference>
<dbReference type="Pfam" id="PF13328">
    <property type="entry name" value="HD_4"/>
    <property type="match status" value="1"/>
</dbReference>
<dbReference type="Gene3D" id="1.10.3210.10">
    <property type="entry name" value="Hypothetical protein af1432"/>
    <property type="match status" value="1"/>
</dbReference>
<comment type="caution">
    <text evidence="2">The sequence shown here is derived from an EMBL/GenBank/DDBJ whole genome shotgun (WGS) entry which is preliminary data.</text>
</comment>
<evidence type="ECO:0000259" key="1">
    <source>
        <dbReference type="SMART" id="SM00471"/>
    </source>
</evidence>
<dbReference type="AlphaFoldDB" id="A0A919XIP1"/>
<dbReference type="SMART" id="SM00471">
    <property type="entry name" value="HDc"/>
    <property type="match status" value="1"/>
</dbReference>
<dbReference type="InterPro" id="IPR052194">
    <property type="entry name" value="MESH1"/>
</dbReference>
<proteinExistence type="predicted"/>
<evidence type="ECO:0000313" key="3">
    <source>
        <dbReference type="Proteomes" id="UP000679779"/>
    </source>
</evidence>
<sequence length="302" mass="35005">MNRIDCAIEFAAYAHRHQFRKGSEIPYISHPFGVAMILLEAKCKEEVVMAGLLHDTLEDTDTTDEDLRSRFGEEVLRLVQGASEPDKSLSWEERKEHTLEFLKSADLSTRQLSCADKLHNLRSVRRDFAVLGDEVWNKFKRGYDKQKWYYVNLVESLGYASRFPLLDTFQSEVESFFMGLEFSAEEKSCRRNPKFFDAMFECLFAAPERVAHIEDELGENGQLGCKRAVFDRIERCRQGDPECAGKKEEIYRYLASRGIGFEIDSEGTDIIISACVAMQETFRLYPHEVYHHLRRSLKKGRL</sequence>
<dbReference type="GO" id="GO:0008893">
    <property type="term" value="F:guanosine-3',5'-bis(diphosphate) 3'-diphosphatase activity"/>
    <property type="evidence" value="ECO:0007669"/>
    <property type="project" value="TreeGrafter"/>
</dbReference>
<name>A0A919XIP1_9BACL</name>
<dbReference type="PANTHER" id="PTHR46246:SF1">
    <property type="entry name" value="GUANOSINE-3',5'-BIS(DIPHOSPHATE) 3'-PYROPHOSPHOHYDROLASE MESH1"/>
    <property type="match status" value="1"/>
</dbReference>
<accession>A0A919XIP1</accession>
<dbReference type="InterPro" id="IPR003607">
    <property type="entry name" value="HD/PDEase_dom"/>
</dbReference>
<dbReference type="SUPFAM" id="SSF109604">
    <property type="entry name" value="HD-domain/PDEase-like"/>
    <property type="match status" value="1"/>
</dbReference>
<feature type="domain" description="HD/PDEase" evidence="1">
    <location>
        <begin position="23"/>
        <end position="130"/>
    </location>
</feature>